<dbReference type="Pfam" id="PF00583">
    <property type="entry name" value="Acetyltransf_1"/>
    <property type="match status" value="1"/>
</dbReference>
<evidence type="ECO:0000313" key="2">
    <source>
        <dbReference type="EMBL" id="MFC6397906.1"/>
    </source>
</evidence>
<proteinExistence type="predicted"/>
<dbReference type="Proteomes" id="UP001596266">
    <property type="component" value="Unassembled WGS sequence"/>
</dbReference>
<dbReference type="PROSITE" id="PS51186">
    <property type="entry name" value="GNAT"/>
    <property type="match status" value="1"/>
</dbReference>
<reference evidence="3" key="1">
    <citation type="journal article" date="2019" name="Int. J. Syst. Evol. Microbiol.">
        <title>The Global Catalogue of Microorganisms (GCM) 10K type strain sequencing project: providing services to taxonomists for standard genome sequencing and annotation.</title>
        <authorList>
            <consortium name="The Broad Institute Genomics Platform"/>
            <consortium name="The Broad Institute Genome Sequencing Center for Infectious Disease"/>
            <person name="Wu L."/>
            <person name="Ma J."/>
        </authorList>
    </citation>
    <scope>NUCLEOTIDE SEQUENCE [LARGE SCALE GENOMIC DNA]</scope>
    <source>
        <strain evidence="3">CGMCC 1.15277</strain>
    </source>
</reference>
<name>A0ABW1X3K1_9ACTN</name>
<dbReference type="RefSeq" id="WP_343886877.1">
    <property type="nucleotide sequence ID" value="NZ_BAAAKI010000025.1"/>
</dbReference>
<dbReference type="EMBL" id="JBHSUA010000024">
    <property type="protein sequence ID" value="MFC6397906.1"/>
    <property type="molecule type" value="Genomic_DNA"/>
</dbReference>
<evidence type="ECO:0000313" key="3">
    <source>
        <dbReference type="Proteomes" id="UP001596266"/>
    </source>
</evidence>
<dbReference type="InterPro" id="IPR016181">
    <property type="entry name" value="Acyl_CoA_acyltransferase"/>
</dbReference>
<dbReference type="CDD" id="cd04301">
    <property type="entry name" value="NAT_SF"/>
    <property type="match status" value="1"/>
</dbReference>
<sequence>MRVNAIEAVRELELPRSWDRPKTPGYTFEVVTGSPRPELFDDLRVLQQAMNTDVPQGEVALPIEEWTDERLAARFRADDELLWLVFARDADGRVAGHTELGNPDLPGVHHLLQQGDTVVLPEHRGHGLGRALKVHAMSSAQADAPWLTRAQTSNDDTNTHMDAINDWLGFEVVARTWNRTLVLDTAL</sequence>
<accession>A0ABW1X3K1</accession>
<dbReference type="SUPFAM" id="SSF55729">
    <property type="entry name" value="Acyl-CoA N-acyltransferases (Nat)"/>
    <property type="match status" value="1"/>
</dbReference>
<dbReference type="GO" id="GO:0016746">
    <property type="term" value="F:acyltransferase activity"/>
    <property type="evidence" value="ECO:0007669"/>
    <property type="project" value="UniProtKB-KW"/>
</dbReference>
<comment type="caution">
    <text evidence="2">The sequence shown here is derived from an EMBL/GenBank/DDBJ whole genome shotgun (WGS) entry which is preliminary data.</text>
</comment>
<dbReference type="Gene3D" id="3.40.630.30">
    <property type="match status" value="1"/>
</dbReference>
<keyword evidence="3" id="KW-1185">Reference proteome</keyword>
<dbReference type="EC" id="2.3.-.-" evidence="2"/>
<evidence type="ECO:0000259" key="1">
    <source>
        <dbReference type="PROSITE" id="PS51186"/>
    </source>
</evidence>
<gene>
    <name evidence="2" type="ORF">ACFP57_13065</name>
</gene>
<feature type="domain" description="N-acetyltransferase" evidence="1">
    <location>
        <begin position="41"/>
        <end position="187"/>
    </location>
</feature>
<organism evidence="2 3">
    <name type="scientific">Luteococcus sanguinis</name>
    <dbReference type="NCBI Taxonomy" id="174038"/>
    <lineage>
        <taxon>Bacteria</taxon>
        <taxon>Bacillati</taxon>
        <taxon>Actinomycetota</taxon>
        <taxon>Actinomycetes</taxon>
        <taxon>Propionibacteriales</taxon>
        <taxon>Propionibacteriaceae</taxon>
        <taxon>Luteococcus</taxon>
    </lineage>
</organism>
<keyword evidence="2" id="KW-0808">Transferase</keyword>
<protein>
    <submittedName>
        <fullName evidence="2">GNAT family N-acetyltransferase</fullName>
        <ecNumber evidence="2">2.3.-.-</ecNumber>
    </submittedName>
</protein>
<keyword evidence="2" id="KW-0012">Acyltransferase</keyword>
<dbReference type="InterPro" id="IPR000182">
    <property type="entry name" value="GNAT_dom"/>
</dbReference>